<dbReference type="OrthoDB" id="5429770at2759"/>
<protein>
    <submittedName>
        <fullName evidence="1">Uncharacterized protein</fullName>
    </submittedName>
</protein>
<keyword evidence="2" id="KW-1185">Reference proteome</keyword>
<gene>
    <name evidence="1" type="ORF">CFIO01_07518</name>
</gene>
<accession>A0A010RLU3</accession>
<dbReference type="STRING" id="1445577.A0A010RLU3"/>
<reference evidence="1 2" key="1">
    <citation type="submission" date="2014-02" db="EMBL/GenBank/DDBJ databases">
        <title>The genome sequence of Colletotrichum fioriniae PJ7.</title>
        <authorList>
            <person name="Baroncelli R."/>
            <person name="Thon M.R."/>
        </authorList>
    </citation>
    <scope>NUCLEOTIDE SEQUENCE [LARGE SCALE GENOMIC DNA]</scope>
    <source>
        <strain evidence="1 2">PJ7</strain>
    </source>
</reference>
<name>A0A010RLU3_9PEZI</name>
<dbReference type="EMBL" id="JARH01001082">
    <property type="protein sequence ID" value="EXF73118.1"/>
    <property type="molecule type" value="Genomic_DNA"/>
</dbReference>
<evidence type="ECO:0000313" key="2">
    <source>
        <dbReference type="Proteomes" id="UP000020467"/>
    </source>
</evidence>
<dbReference type="AlphaFoldDB" id="A0A010RLU3"/>
<organism evidence="1 2">
    <name type="scientific">Colletotrichum fioriniae PJ7</name>
    <dbReference type="NCBI Taxonomy" id="1445577"/>
    <lineage>
        <taxon>Eukaryota</taxon>
        <taxon>Fungi</taxon>
        <taxon>Dikarya</taxon>
        <taxon>Ascomycota</taxon>
        <taxon>Pezizomycotina</taxon>
        <taxon>Sordariomycetes</taxon>
        <taxon>Hypocreomycetidae</taxon>
        <taxon>Glomerellales</taxon>
        <taxon>Glomerellaceae</taxon>
        <taxon>Colletotrichum</taxon>
        <taxon>Colletotrichum acutatum species complex</taxon>
    </lineage>
</organism>
<dbReference type="KEGG" id="cfj:CFIO01_07518"/>
<dbReference type="HOGENOM" id="CLU_1835007_0_0_1"/>
<dbReference type="Proteomes" id="UP000020467">
    <property type="component" value="Unassembled WGS sequence"/>
</dbReference>
<proteinExistence type="predicted"/>
<evidence type="ECO:0000313" key="1">
    <source>
        <dbReference type="EMBL" id="EXF73118.1"/>
    </source>
</evidence>
<sequence length="140" mass="15961">MKSCGIAGFSVPPSLLTLREELNSYARDTKWSFTGLVVGIVNLRAYIQGLAWGAACPKMVLRRAKILDEHMALVEKRLQRLWKATRTFTISYNPLIFGRYDDIYPSHHATQVPNAVRMMRLELNSIILHVGHNEEHVIKS</sequence>
<comment type="caution">
    <text evidence="1">The sequence shown here is derived from an EMBL/GenBank/DDBJ whole genome shotgun (WGS) entry which is preliminary data.</text>
</comment>